<sequence>MILLLFEALIYLPKHHLFLSKILALQDHFRPNDEVNEHLNEVFL</sequence>
<proteinExistence type="predicted"/>
<reference evidence="1" key="1">
    <citation type="submission" date="2007-04" db="EMBL/GenBank/DDBJ databases">
        <authorList>
            <person name="Noh E.W."/>
            <person name="Lee J.S."/>
            <person name="Choi Y.I."/>
            <person name="Han M.S."/>
            <person name="Yi Y.S."/>
            <person name="Han S.U."/>
        </authorList>
    </citation>
    <scope>NUCLEOTIDE SEQUENCE</scope>
</reference>
<keyword evidence="1" id="KW-0934">Plastid</keyword>
<protein>
    <submittedName>
        <fullName evidence="1">ORF44c</fullName>
    </submittedName>
</protein>
<name>A4QMJ3_PINKO</name>
<evidence type="ECO:0000313" key="1">
    <source>
        <dbReference type="EMBL" id="ABP35334.1"/>
    </source>
</evidence>
<keyword evidence="1" id="KW-0150">Chloroplast</keyword>
<organism evidence="1">
    <name type="scientific">Pinus koraiensis</name>
    <name type="common">Korean pine</name>
    <dbReference type="NCBI Taxonomy" id="88728"/>
    <lineage>
        <taxon>Eukaryota</taxon>
        <taxon>Viridiplantae</taxon>
        <taxon>Streptophyta</taxon>
        <taxon>Embryophyta</taxon>
        <taxon>Tracheophyta</taxon>
        <taxon>Spermatophyta</taxon>
        <taxon>Pinopsida</taxon>
        <taxon>Pinidae</taxon>
        <taxon>Conifers I</taxon>
        <taxon>Pinales</taxon>
        <taxon>Pinaceae</taxon>
        <taxon>Pinus</taxon>
        <taxon>Pinus subgen. Strobus</taxon>
    </lineage>
</organism>
<dbReference type="AlphaFoldDB" id="A4QMJ3"/>
<accession>A4QMJ3</accession>
<geneLocation type="chloroplast" evidence="1"/>
<dbReference type="EMBL" id="AY228468">
    <property type="protein sequence ID" value="ABP35334.1"/>
    <property type="molecule type" value="Genomic_DNA"/>
</dbReference>